<keyword evidence="5" id="KW-1185">Reference proteome</keyword>
<sequence length="407" mass="43608">MTLTASCDALYFPVEPRDNIVTVQWSAVDASLAPNTSVIFKVKCTTPQLFRALPRYGALLLTDAIGAAMPTLNQRTAIRFTLRPNHSGGGDDDGGSHRNSILSQQAASRVSRPTPSGKAYQERFAIDYVVIKSEPLAFQRILNNFTDAAQLTGVVKGIWSLTDSGAIPRAHLGSQGAISLKVYMENVVLRLSDPAPAGCNEATKIVVPPEACLVMPSSSEPHVPNSHYVTKAGHRQPASSASEQPPSSESKAGHKNGTLAAARRKSTDELRALQEEINTMRSESLTPRSTAMASVRNSYSPCANTPNNPLCTRDGIDAMGTPAASFAPATATSSNYLDDLIMKIDLGAAPVVKTQRGLKVYVVLLLMFVLYVFLLLLRRIGGRGGRHDRQSRVVGATDKAHALKTSS</sequence>
<feature type="compositionally biased region" description="Polar residues" evidence="1">
    <location>
        <begin position="97"/>
        <end position="114"/>
    </location>
</feature>
<keyword evidence="2" id="KW-0812">Transmembrane</keyword>
<feature type="region of interest" description="Disordered" evidence="1">
    <location>
        <begin position="82"/>
        <end position="116"/>
    </location>
</feature>
<dbReference type="KEGG" id="phet:94293399"/>
<dbReference type="GeneID" id="94293399"/>
<feature type="compositionally biased region" description="Low complexity" evidence="1">
    <location>
        <begin position="236"/>
        <end position="250"/>
    </location>
</feature>
<organism evidence="4 5">
    <name type="scientific">Porcisia hertigi</name>
    <dbReference type="NCBI Taxonomy" id="2761500"/>
    <lineage>
        <taxon>Eukaryota</taxon>
        <taxon>Discoba</taxon>
        <taxon>Euglenozoa</taxon>
        <taxon>Kinetoplastea</taxon>
        <taxon>Metakinetoplastina</taxon>
        <taxon>Trypanosomatida</taxon>
        <taxon>Trypanosomatidae</taxon>
        <taxon>Leishmaniinae</taxon>
        <taxon>Porcisia</taxon>
    </lineage>
</organism>
<dbReference type="PROSITE" id="PS50202">
    <property type="entry name" value="MSP"/>
    <property type="match status" value="1"/>
</dbReference>
<feature type="domain" description="MSP" evidence="3">
    <location>
        <begin position="1"/>
        <end position="129"/>
    </location>
</feature>
<dbReference type="RefSeq" id="XP_067759632.1">
    <property type="nucleotide sequence ID" value="XM_067903322.1"/>
</dbReference>
<evidence type="ECO:0000256" key="2">
    <source>
        <dbReference type="SAM" id="Phobius"/>
    </source>
</evidence>
<keyword evidence="2" id="KW-1133">Transmembrane helix</keyword>
<dbReference type="EMBL" id="JAFJZO010000005">
    <property type="protein sequence ID" value="KAG5511420.1"/>
    <property type="molecule type" value="Genomic_DNA"/>
</dbReference>
<comment type="caution">
    <text evidence="4">The sequence shown here is derived from an EMBL/GenBank/DDBJ whole genome shotgun (WGS) entry which is preliminary data.</text>
</comment>
<evidence type="ECO:0000259" key="3">
    <source>
        <dbReference type="PROSITE" id="PS50202"/>
    </source>
</evidence>
<dbReference type="AlphaFoldDB" id="A0A836LKT5"/>
<feature type="region of interest" description="Disordered" evidence="1">
    <location>
        <begin position="217"/>
        <end position="267"/>
    </location>
</feature>
<evidence type="ECO:0000313" key="4">
    <source>
        <dbReference type="EMBL" id="KAG5511420.1"/>
    </source>
</evidence>
<proteinExistence type="predicted"/>
<accession>A0A836LKT5</accession>
<evidence type="ECO:0000313" key="5">
    <source>
        <dbReference type="Proteomes" id="UP000674318"/>
    </source>
</evidence>
<name>A0A836LKT5_9TRYP</name>
<protein>
    <recommendedName>
        <fullName evidence="3">MSP domain-containing protein</fullName>
    </recommendedName>
</protein>
<keyword evidence="2" id="KW-0472">Membrane</keyword>
<feature type="transmembrane region" description="Helical" evidence="2">
    <location>
        <begin position="358"/>
        <end position="377"/>
    </location>
</feature>
<dbReference type="InterPro" id="IPR000535">
    <property type="entry name" value="MSP_dom"/>
</dbReference>
<evidence type="ECO:0000256" key="1">
    <source>
        <dbReference type="SAM" id="MobiDB-lite"/>
    </source>
</evidence>
<dbReference type="OrthoDB" id="264396at2759"/>
<gene>
    <name evidence="4" type="ORF">JKF63_07383</name>
</gene>
<reference evidence="4 5" key="1">
    <citation type="submission" date="2021-02" db="EMBL/GenBank/DDBJ databases">
        <title>Porcisia hertigi Genome sequencing and assembly.</title>
        <authorList>
            <person name="Almutairi H."/>
            <person name="Gatherer D."/>
        </authorList>
    </citation>
    <scope>NUCLEOTIDE SEQUENCE [LARGE SCALE GENOMIC DNA]</scope>
    <source>
        <strain evidence="4 5">C119</strain>
    </source>
</reference>
<dbReference type="Proteomes" id="UP000674318">
    <property type="component" value="Unassembled WGS sequence"/>
</dbReference>